<dbReference type="Proteomes" id="UP000324133">
    <property type="component" value="Unassembled WGS sequence"/>
</dbReference>
<accession>A0A5B6TFD0</accession>
<protein>
    <recommendedName>
        <fullName evidence="4">Band 7 domain-containing protein</fullName>
    </recommendedName>
</protein>
<keyword evidence="3" id="KW-1185">Reference proteome</keyword>
<reference evidence="2 3" key="1">
    <citation type="submission" date="2019-07" db="EMBL/GenBank/DDBJ databases">
        <title>Rufibacter sp. nov., isolated from lake sediment.</title>
        <authorList>
            <person name="Qu J.-H."/>
        </authorList>
    </citation>
    <scope>NUCLEOTIDE SEQUENCE [LARGE SCALE GENOMIC DNA]</scope>
    <source>
        <strain evidence="2 3">NBS58-1</strain>
    </source>
</reference>
<dbReference type="RefSeq" id="WP_149088958.1">
    <property type="nucleotide sequence ID" value="NZ_VKKY01000001.1"/>
</dbReference>
<keyword evidence="1" id="KW-0732">Signal</keyword>
<dbReference type="PROSITE" id="PS51257">
    <property type="entry name" value="PROKAR_LIPOPROTEIN"/>
    <property type="match status" value="1"/>
</dbReference>
<evidence type="ECO:0000313" key="2">
    <source>
        <dbReference type="EMBL" id="KAA3439314.1"/>
    </source>
</evidence>
<feature type="signal peptide" evidence="1">
    <location>
        <begin position="1"/>
        <end position="23"/>
    </location>
</feature>
<gene>
    <name evidence="2" type="ORF">FOA19_01115</name>
</gene>
<sequence length="252" mass="28164">MRKFYQYVSFPVFKRNVSRFAFLASVVALQSCNYAKSNQQVVTSDDCGMNWKKIQAGDAVPKGMGNPCFMKVVIPNFPMQGDSRFISNLKDRVRASIHIDYDYSITEPLAFIKQAKFLGKANAHADSGEALEPTAFEGAENMVIDKRIRDVSKALFLKEDIVELDQAELESQLLVESNKVLEPLGVHLNFITLTFDLDEQTRQAIDISTAMKIYESKGLTEVGKEVIVSRAGATKVTVENKLTPQTAPQEEE</sequence>
<dbReference type="AlphaFoldDB" id="A0A5B6TFD0"/>
<evidence type="ECO:0000256" key="1">
    <source>
        <dbReference type="SAM" id="SignalP"/>
    </source>
</evidence>
<evidence type="ECO:0008006" key="4">
    <source>
        <dbReference type="Google" id="ProtNLM"/>
    </source>
</evidence>
<organism evidence="2 3">
    <name type="scientific">Rufibacter hautae</name>
    <dbReference type="NCBI Taxonomy" id="2595005"/>
    <lineage>
        <taxon>Bacteria</taxon>
        <taxon>Pseudomonadati</taxon>
        <taxon>Bacteroidota</taxon>
        <taxon>Cytophagia</taxon>
        <taxon>Cytophagales</taxon>
        <taxon>Hymenobacteraceae</taxon>
        <taxon>Rufibacter</taxon>
    </lineage>
</organism>
<comment type="caution">
    <text evidence="2">The sequence shown here is derived from an EMBL/GenBank/DDBJ whole genome shotgun (WGS) entry which is preliminary data.</text>
</comment>
<dbReference type="EMBL" id="VKKY01000001">
    <property type="protein sequence ID" value="KAA3439314.1"/>
    <property type="molecule type" value="Genomic_DNA"/>
</dbReference>
<name>A0A5B6TFD0_9BACT</name>
<feature type="chain" id="PRO_5023130021" description="Band 7 domain-containing protein" evidence="1">
    <location>
        <begin position="24"/>
        <end position="252"/>
    </location>
</feature>
<dbReference type="OrthoDB" id="1319069at2"/>
<evidence type="ECO:0000313" key="3">
    <source>
        <dbReference type="Proteomes" id="UP000324133"/>
    </source>
</evidence>
<proteinExistence type="predicted"/>